<evidence type="ECO:0008006" key="9">
    <source>
        <dbReference type="Google" id="ProtNLM"/>
    </source>
</evidence>
<reference evidence="7 8" key="1">
    <citation type="submission" date="2024-03" db="EMBL/GenBank/DDBJ databases">
        <title>The genome assembly and annotation of the cricket Gryllus longicercus Weissman &amp; Gray.</title>
        <authorList>
            <person name="Szrajer S."/>
            <person name="Gray D."/>
            <person name="Ylla G."/>
        </authorList>
    </citation>
    <scope>NUCLEOTIDE SEQUENCE [LARGE SCALE GENOMIC DNA]</scope>
    <source>
        <strain evidence="7">DAG 2021-001</strain>
        <tissue evidence="7">Whole body minus gut</tissue>
    </source>
</reference>
<dbReference type="EMBL" id="JAZDUA010000056">
    <property type="protein sequence ID" value="KAK7870496.1"/>
    <property type="molecule type" value="Genomic_DNA"/>
</dbReference>
<dbReference type="FunFam" id="2.120.10.30:FF:000045">
    <property type="entry name" value="Blast:Protein yellow"/>
    <property type="match status" value="1"/>
</dbReference>
<dbReference type="Pfam" id="PF03022">
    <property type="entry name" value="MRJP"/>
    <property type="match status" value="1"/>
</dbReference>
<feature type="chain" id="PRO_5042882838" description="Protein yellow" evidence="6">
    <location>
        <begin position="26"/>
        <end position="471"/>
    </location>
</feature>
<proteinExistence type="inferred from homology"/>
<dbReference type="InterPro" id="IPR011042">
    <property type="entry name" value="6-blade_b-propeller_TolB-like"/>
</dbReference>
<feature type="signal peptide" evidence="6">
    <location>
        <begin position="1"/>
        <end position="25"/>
    </location>
</feature>
<name>A0AAN9ZB20_9ORTH</name>
<organism evidence="7 8">
    <name type="scientific">Gryllus longicercus</name>
    <dbReference type="NCBI Taxonomy" id="2509291"/>
    <lineage>
        <taxon>Eukaryota</taxon>
        <taxon>Metazoa</taxon>
        <taxon>Ecdysozoa</taxon>
        <taxon>Arthropoda</taxon>
        <taxon>Hexapoda</taxon>
        <taxon>Insecta</taxon>
        <taxon>Pterygota</taxon>
        <taxon>Neoptera</taxon>
        <taxon>Polyneoptera</taxon>
        <taxon>Orthoptera</taxon>
        <taxon>Ensifera</taxon>
        <taxon>Gryllidea</taxon>
        <taxon>Grylloidea</taxon>
        <taxon>Gryllidae</taxon>
        <taxon>Gryllinae</taxon>
        <taxon>Gryllus</taxon>
    </lineage>
</organism>
<dbReference type="GO" id="GO:0005576">
    <property type="term" value="C:extracellular region"/>
    <property type="evidence" value="ECO:0007669"/>
    <property type="project" value="UniProtKB-SubCell"/>
</dbReference>
<sequence>MSPPPLLLPLYLSLLLALGAAPARALTRLQELYTWRGVDFQFPNAAVRAAAIRSGAYVEGNPVPLDVDVYQGESGQRVFVTLPRLNPGTPTTLATVVEDPRAGAAYVPGGSPGSAPLLTAYPDWAWNRQGDCDALTSVFRMQVDQQCGRLWALDTGRVDILSRFELICPPKLVVFDLRGGDRVLKKHRFPDDVLQAGSLPVTVAVDVRGADRHSCGSAFAYVADVTEYGLVVYDLFNDRSWRVNHKYFYPYPTSGTFNVAGTTFDLMDGVLGLALSPALPQEGGERRLYFHSLASVRESWVSTGVLRNASLFADGANAARGLFRLSEGERPSQAAAEAMDPHGVLFFSLLARNSLNCWVAATGSPYNARSLVELDQDDRALQFASGVKVVTGRDGAPEVWMLTSRFQRLMGSGLDPTDFNFRVLRAPVRLLVKGTKCDQRRGGVEAPQRPSYGQGHRPGSGSWREAVRKYW</sequence>
<comment type="similarity">
    <text evidence="2">Belongs to the major royal jelly protein family.</text>
</comment>
<evidence type="ECO:0000313" key="7">
    <source>
        <dbReference type="EMBL" id="KAK7870496.1"/>
    </source>
</evidence>
<keyword evidence="8" id="KW-1185">Reference proteome</keyword>
<dbReference type="Proteomes" id="UP001378592">
    <property type="component" value="Unassembled WGS sequence"/>
</dbReference>
<feature type="region of interest" description="Disordered" evidence="5">
    <location>
        <begin position="439"/>
        <end position="465"/>
    </location>
</feature>
<evidence type="ECO:0000256" key="6">
    <source>
        <dbReference type="SAM" id="SignalP"/>
    </source>
</evidence>
<dbReference type="AlphaFoldDB" id="A0AAN9ZB20"/>
<evidence type="ECO:0000256" key="2">
    <source>
        <dbReference type="ARBA" id="ARBA00009127"/>
    </source>
</evidence>
<accession>A0AAN9ZB20</accession>
<dbReference type="Gene3D" id="2.120.10.30">
    <property type="entry name" value="TolB, C-terminal domain"/>
    <property type="match status" value="1"/>
</dbReference>
<keyword evidence="3" id="KW-0964">Secreted</keyword>
<evidence type="ECO:0000256" key="1">
    <source>
        <dbReference type="ARBA" id="ARBA00004613"/>
    </source>
</evidence>
<keyword evidence="6" id="KW-0732">Signal</keyword>
<comment type="caution">
    <text evidence="7">The sequence shown here is derived from an EMBL/GenBank/DDBJ whole genome shotgun (WGS) entry which is preliminary data.</text>
</comment>
<evidence type="ECO:0000256" key="4">
    <source>
        <dbReference type="ARBA" id="ARBA00023180"/>
    </source>
</evidence>
<dbReference type="PANTHER" id="PTHR10009:SF7">
    <property type="entry name" value="GH10609P-RELATED"/>
    <property type="match status" value="1"/>
</dbReference>
<dbReference type="InterPro" id="IPR017996">
    <property type="entry name" value="MRJP/yellow-related"/>
</dbReference>
<protein>
    <recommendedName>
        <fullName evidence="9">Protein yellow</fullName>
    </recommendedName>
</protein>
<keyword evidence="4" id="KW-0325">Glycoprotein</keyword>
<evidence type="ECO:0000313" key="8">
    <source>
        <dbReference type="Proteomes" id="UP001378592"/>
    </source>
</evidence>
<comment type="subcellular location">
    <subcellularLocation>
        <location evidence="1">Secreted</location>
    </subcellularLocation>
</comment>
<evidence type="ECO:0000256" key="3">
    <source>
        <dbReference type="ARBA" id="ARBA00022525"/>
    </source>
</evidence>
<evidence type="ECO:0000256" key="5">
    <source>
        <dbReference type="SAM" id="MobiDB-lite"/>
    </source>
</evidence>
<dbReference type="PANTHER" id="PTHR10009">
    <property type="entry name" value="PROTEIN YELLOW-RELATED"/>
    <property type="match status" value="1"/>
</dbReference>
<gene>
    <name evidence="7" type="ORF">R5R35_002902</name>
</gene>